<organism evidence="2 3">
    <name type="scientific">Rhipicephalus microplus</name>
    <name type="common">Cattle tick</name>
    <name type="synonym">Boophilus microplus</name>
    <dbReference type="NCBI Taxonomy" id="6941"/>
    <lineage>
        <taxon>Eukaryota</taxon>
        <taxon>Metazoa</taxon>
        <taxon>Ecdysozoa</taxon>
        <taxon>Arthropoda</taxon>
        <taxon>Chelicerata</taxon>
        <taxon>Arachnida</taxon>
        <taxon>Acari</taxon>
        <taxon>Parasitiformes</taxon>
        <taxon>Ixodida</taxon>
        <taxon>Ixodoidea</taxon>
        <taxon>Ixodidae</taxon>
        <taxon>Rhipicephalinae</taxon>
        <taxon>Rhipicephalus</taxon>
        <taxon>Boophilus</taxon>
    </lineage>
</organism>
<sequence>MMGQIDNADETPVWFDMPSSTMIMQRGTNDMKLLSTGNEHSYFAVMLECIANGRKLPPFIIFKRKAMPKEVFLPGVVRINKKGYLDEAMMLEWIQVV</sequence>
<dbReference type="InterPro" id="IPR004875">
    <property type="entry name" value="DDE_SF_endonuclease_dom"/>
</dbReference>
<evidence type="ECO:0000313" key="3">
    <source>
        <dbReference type="Proteomes" id="UP000821866"/>
    </source>
</evidence>
<feature type="domain" description="DDE-1" evidence="1">
    <location>
        <begin position="44"/>
        <end position="96"/>
    </location>
</feature>
<evidence type="ECO:0000313" key="2">
    <source>
        <dbReference type="EMBL" id="KAH8025217.1"/>
    </source>
</evidence>
<dbReference type="EMBL" id="JABSTU010000007">
    <property type="protein sequence ID" value="KAH8025217.1"/>
    <property type="molecule type" value="Genomic_DNA"/>
</dbReference>
<accession>A0A9J6DT89</accession>
<reference evidence="2" key="1">
    <citation type="journal article" date="2020" name="Cell">
        <title>Large-Scale Comparative Analyses of Tick Genomes Elucidate Their Genetic Diversity and Vector Capacities.</title>
        <authorList>
            <consortium name="Tick Genome and Microbiome Consortium (TIGMIC)"/>
            <person name="Jia N."/>
            <person name="Wang J."/>
            <person name="Shi W."/>
            <person name="Du L."/>
            <person name="Sun Y."/>
            <person name="Zhan W."/>
            <person name="Jiang J.F."/>
            <person name="Wang Q."/>
            <person name="Zhang B."/>
            <person name="Ji P."/>
            <person name="Bell-Sakyi L."/>
            <person name="Cui X.M."/>
            <person name="Yuan T.T."/>
            <person name="Jiang B.G."/>
            <person name="Yang W.F."/>
            <person name="Lam T.T."/>
            <person name="Chang Q.C."/>
            <person name="Ding S.J."/>
            <person name="Wang X.J."/>
            <person name="Zhu J.G."/>
            <person name="Ruan X.D."/>
            <person name="Zhao L."/>
            <person name="Wei J.T."/>
            <person name="Ye R.Z."/>
            <person name="Que T.C."/>
            <person name="Du C.H."/>
            <person name="Zhou Y.H."/>
            <person name="Cheng J.X."/>
            <person name="Dai P.F."/>
            <person name="Guo W.B."/>
            <person name="Han X.H."/>
            <person name="Huang E.J."/>
            <person name="Li L.F."/>
            <person name="Wei W."/>
            <person name="Gao Y.C."/>
            <person name="Liu J.Z."/>
            <person name="Shao H.Z."/>
            <person name="Wang X."/>
            <person name="Wang C.C."/>
            <person name="Yang T.C."/>
            <person name="Huo Q.B."/>
            <person name="Li W."/>
            <person name="Chen H.Y."/>
            <person name="Chen S.E."/>
            <person name="Zhou L.G."/>
            <person name="Ni X.B."/>
            <person name="Tian J.H."/>
            <person name="Sheng Y."/>
            <person name="Liu T."/>
            <person name="Pan Y.S."/>
            <person name="Xia L.Y."/>
            <person name="Li J."/>
            <person name="Zhao F."/>
            <person name="Cao W.C."/>
        </authorList>
    </citation>
    <scope>NUCLEOTIDE SEQUENCE</scope>
    <source>
        <strain evidence="2">Rmic-2018</strain>
    </source>
</reference>
<comment type="caution">
    <text evidence="2">The sequence shown here is derived from an EMBL/GenBank/DDBJ whole genome shotgun (WGS) entry which is preliminary data.</text>
</comment>
<name>A0A9J6DT89_RHIMP</name>
<dbReference type="AlphaFoldDB" id="A0A9J6DT89"/>
<proteinExistence type="predicted"/>
<dbReference type="Proteomes" id="UP000821866">
    <property type="component" value="Unassembled WGS sequence"/>
</dbReference>
<protein>
    <recommendedName>
        <fullName evidence="1">DDE-1 domain-containing protein</fullName>
    </recommendedName>
</protein>
<keyword evidence="3" id="KW-1185">Reference proteome</keyword>
<evidence type="ECO:0000259" key="1">
    <source>
        <dbReference type="Pfam" id="PF03184"/>
    </source>
</evidence>
<dbReference type="Pfam" id="PF03184">
    <property type="entry name" value="DDE_1"/>
    <property type="match status" value="1"/>
</dbReference>
<reference evidence="2" key="2">
    <citation type="submission" date="2021-09" db="EMBL/GenBank/DDBJ databases">
        <authorList>
            <person name="Jia N."/>
            <person name="Wang J."/>
            <person name="Shi W."/>
            <person name="Du L."/>
            <person name="Sun Y."/>
            <person name="Zhan W."/>
            <person name="Jiang J."/>
            <person name="Wang Q."/>
            <person name="Zhang B."/>
            <person name="Ji P."/>
            <person name="Sakyi L.B."/>
            <person name="Cui X."/>
            <person name="Yuan T."/>
            <person name="Jiang B."/>
            <person name="Yang W."/>
            <person name="Lam T.T.-Y."/>
            <person name="Chang Q."/>
            <person name="Ding S."/>
            <person name="Wang X."/>
            <person name="Zhu J."/>
            <person name="Ruan X."/>
            <person name="Zhao L."/>
            <person name="Wei J."/>
            <person name="Que T."/>
            <person name="Du C."/>
            <person name="Cheng J."/>
            <person name="Dai P."/>
            <person name="Han X."/>
            <person name="Huang E."/>
            <person name="Gao Y."/>
            <person name="Liu J."/>
            <person name="Shao H."/>
            <person name="Ye R."/>
            <person name="Li L."/>
            <person name="Wei W."/>
            <person name="Wang X."/>
            <person name="Wang C."/>
            <person name="Huo Q."/>
            <person name="Li W."/>
            <person name="Guo W."/>
            <person name="Chen H."/>
            <person name="Chen S."/>
            <person name="Zhou L."/>
            <person name="Zhou L."/>
            <person name="Ni X."/>
            <person name="Tian J."/>
            <person name="Zhou Y."/>
            <person name="Sheng Y."/>
            <person name="Liu T."/>
            <person name="Pan Y."/>
            <person name="Xia L."/>
            <person name="Li J."/>
            <person name="Zhao F."/>
            <person name="Cao W."/>
        </authorList>
    </citation>
    <scope>NUCLEOTIDE SEQUENCE</scope>
    <source>
        <strain evidence="2">Rmic-2018</strain>
        <tissue evidence="2">Larvae</tissue>
    </source>
</reference>
<gene>
    <name evidence="2" type="ORF">HPB51_004758</name>
</gene>
<dbReference type="GO" id="GO:0003676">
    <property type="term" value="F:nucleic acid binding"/>
    <property type="evidence" value="ECO:0007669"/>
    <property type="project" value="InterPro"/>
</dbReference>